<dbReference type="AlphaFoldDB" id="A0A932I2M6"/>
<gene>
    <name evidence="2" type="ORF">HYZ11_11450</name>
</gene>
<reference evidence="2" key="1">
    <citation type="submission" date="2020-07" db="EMBL/GenBank/DDBJ databases">
        <title>Huge and variable diversity of episymbiotic CPR bacteria and DPANN archaea in groundwater ecosystems.</title>
        <authorList>
            <person name="He C.Y."/>
            <person name="Keren R."/>
            <person name="Whittaker M."/>
            <person name="Farag I.F."/>
            <person name="Doudna J."/>
            <person name="Cate J.H.D."/>
            <person name="Banfield J.F."/>
        </authorList>
    </citation>
    <scope>NUCLEOTIDE SEQUENCE</scope>
    <source>
        <strain evidence="2">NC_groundwater_763_Ag_S-0.2um_68_21</strain>
    </source>
</reference>
<evidence type="ECO:0000313" key="3">
    <source>
        <dbReference type="Proteomes" id="UP000782312"/>
    </source>
</evidence>
<sequence length="154" mass="16111">MPSLMRAAGGAALAAALLSGAAEAAVYRSEVRPAPGSQTQGVLSLQVAGTVLTVSGKLERVPPGPVYGLLISRKCGEFEDGSSFLLASLLESGGDRALSVHESLSLDFRLSSAVEKLEDMMISLFRQSHVVTMKAAYPRPVTHIACGAIELWSP</sequence>
<feature type="signal peptide" evidence="1">
    <location>
        <begin position="1"/>
        <end position="24"/>
    </location>
</feature>
<proteinExistence type="predicted"/>
<comment type="caution">
    <text evidence="2">The sequence shown here is derived from an EMBL/GenBank/DDBJ whole genome shotgun (WGS) entry which is preliminary data.</text>
</comment>
<name>A0A932I2M6_UNCTE</name>
<evidence type="ECO:0000256" key="1">
    <source>
        <dbReference type="SAM" id="SignalP"/>
    </source>
</evidence>
<protein>
    <submittedName>
        <fullName evidence="2">Uncharacterized protein</fullName>
    </submittedName>
</protein>
<accession>A0A932I2M6</accession>
<organism evidence="2 3">
    <name type="scientific">Tectimicrobiota bacterium</name>
    <dbReference type="NCBI Taxonomy" id="2528274"/>
    <lineage>
        <taxon>Bacteria</taxon>
        <taxon>Pseudomonadati</taxon>
        <taxon>Nitrospinota/Tectimicrobiota group</taxon>
        <taxon>Candidatus Tectimicrobiota</taxon>
    </lineage>
</organism>
<evidence type="ECO:0000313" key="2">
    <source>
        <dbReference type="EMBL" id="MBI3128211.1"/>
    </source>
</evidence>
<keyword evidence="1" id="KW-0732">Signal</keyword>
<dbReference type="EMBL" id="JACPUR010000024">
    <property type="protein sequence ID" value="MBI3128211.1"/>
    <property type="molecule type" value="Genomic_DNA"/>
</dbReference>
<feature type="chain" id="PRO_5037367325" evidence="1">
    <location>
        <begin position="25"/>
        <end position="154"/>
    </location>
</feature>
<dbReference type="Proteomes" id="UP000782312">
    <property type="component" value="Unassembled WGS sequence"/>
</dbReference>